<feature type="transmembrane region" description="Helical" evidence="6">
    <location>
        <begin position="252"/>
        <end position="273"/>
    </location>
</feature>
<keyword evidence="5 6" id="KW-0472">Membrane</keyword>
<dbReference type="PANTHER" id="PTHR42688:SF1">
    <property type="entry name" value="BLR5212 PROTEIN"/>
    <property type="match status" value="1"/>
</dbReference>
<feature type="transmembrane region" description="Helical" evidence="6">
    <location>
        <begin position="336"/>
        <end position="360"/>
    </location>
</feature>
<feature type="transmembrane region" description="Helical" evidence="6">
    <location>
        <begin position="170"/>
        <end position="192"/>
    </location>
</feature>
<evidence type="ECO:0000256" key="1">
    <source>
        <dbReference type="ARBA" id="ARBA00004651"/>
    </source>
</evidence>
<sequence>MGFTSSRRRLTLVFLLLGLVSLFADTVYEGGRSVSGAYLAEIRAPTAAAALIGVGEFLGLVFRLFSGYIATVYQTSTVLWASTLLGYAVSALSIPMIALAPTWHSVVALYVADRLGKGLRAPARDVILAEVSEGIGVGKGFGIHELIDQLGAFAGPVLVSVLLAFFGYRVAYLALIVPGVVSLLLLAAAWWLHPTLRSVASTGRTRLVLRGYGRQFWIYVAASSALALGFMHWTIASYYLKVRGVASDVEIGLTYAVAMLVDALVAVPLGALFDRVKLRTMLLIPVLIPLFTALVAYAPREMLYLLAVPWGIVMCSEESVMRASVAVLVEPSKRPLAYGVFGLVFGLAWALGGYVYTALLGEPLHMILYALATSAAALYLYSVLTRRAGS</sequence>
<feature type="transmembrane region" description="Helical" evidence="6">
    <location>
        <begin position="78"/>
        <end position="100"/>
    </location>
</feature>
<feature type="transmembrane region" description="Helical" evidence="6">
    <location>
        <begin position="304"/>
        <end position="329"/>
    </location>
</feature>
<dbReference type="SUPFAM" id="SSF103473">
    <property type="entry name" value="MFS general substrate transporter"/>
    <property type="match status" value="1"/>
</dbReference>
<dbReference type="InterPro" id="IPR036259">
    <property type="entry name" value="MFS_trans_sf"/>
</dbReference>
<evidence type="ECO:0000256" key="5">
    <source>
        <dbReference type="ARBA" id="ARBA00023136"/>
    </source>
</evidence>
<feature type="transmembrane region" description="Helical" evidence="6">
    <location>
        <begin position="366"/>
        <end position="384"/>
    </location>
</feature>
<dbReference type="AlphaFoldDB" id="A0A7J3X735"/>
<dbReference type="CDD" id="cd17370">
    <property type="entry name" value="MFS_MJ1317_like"/>
    <property type="match status" value="1"/>
</dbReference>
<dbReference type="InterPro" id="IPR011701">
    <property type="entry name" value="MFS"/>
</dbReference>
<evidence type="ECO:0000256" key="4">
    <source>
        <dbReference type="ARBA" id="ARBA00022989"/>
    </source>
</evidence>
<keyword evidence="4 6" id="KW-1133">Transmembrane helix</keyword>
<protein>
    <submittedName>
        <fullName evidence="7">MFS transporter</fullName>
    </submittedName>
</protein>
<reference evidence="7" key="1">
    <citation type="journal article" date="2020" name="mSystems">
        <title>Genome- and Community-Level Interaction Insights into Carbon Utilization and Element Cycling Functions of Hydrothermarchaeota in Hydrothermal Sediment.</title>
        <authorList>
            <person name="Zhou Z."/>
            <person name="Liu Y."/>
            <person name="Xu W."/>
            <person name="Pan J."/>
            <person name="Luo Z.H."/>
            <person name="Li M."/>
        </authorList>
    </citation>
    <scope>NUCLEOTIDE SEQUENCE [LARGE SCALE GENOMIC DNA]</scope>
    <source>
        <strain evidence="7">SpSt-1125</strain>
    </source>
</reference>
<feature type="transmembrane region" description="Helical" evidence="6">
    <location>
        <begin position="48"/>
        <end position="66"/>
    </location>
</feature>
<proteinExistence type="predicted"/>
<evidence type="ECO:0000313" key="7">
    <source>
        <dbReference type="EMBL" id="HHP04986.1"/>
    </source>
</evidence>
<dbReference type="GO" id="GO:0022857">
    <property type="term" value="F:transmembrane transporter activity"/>
    <property type="evidence" value="ECO:0007669"/>
    <property type="project" value="InterPro"/>
</dbReference>
<dbReference type="Pfam" id="PF07690">
    <property type="entry name" value="MFS_1"/>
    <property type="match status" value="1"/>
</dbReference>
<organism evidence="7">
    <name type="scientific">Thermofilum pendens</name>
    <dbReference type="NCBI Taxonomy" id="2269"/>
    <lineage>
        <taxon>Archaea</taxon>
        <taxon>Thermoproteota</taxon>
        <taxon>Thermoprotei</taxon>
        <taxon>Thermofilales</taxon>
        <taxon>Thermofilaceae</taxon>
        <taxon>Thermofilum</taxon>
    </lineage>
</organism>
<evidence type="ECO:0000256" key="6">
    <source>
        <dbReference type="SAM" id="Phobius"/>
    </source>
</evidence>
<name>A0A7J3X735_THEPE</name>
<feature type="transmembrane region" description="Helical" evidence="6">
    <location>
        <begin position="216"/>
        <end position="240"/>
    </location>
</feature>
<dbReference type="EMBL" id="DRZM01000138">
    <property type="protein sequence ID" value="HHP04986.1"/>
    <property type="molecule type" value="Genomic_DNA"/>
</dbReference>
<comment type="caution">
    <text evidence="7">The sequence shown here is derived from an EMBL/GenBank/DDBJ whole genome shotgun (WGS) entry which is preliminary data.</text>
</comment>
<evidence type="ECO:0000256" key="3">
    <source>
        <dbReference type="ARBA" id="ARBA00022692"/>
    </source>
</evidence>
<dbReference type="PANTHER" id="PTHR42688">
    <property type="entry name" value="CONSERVED PROTEIN"/>
    <property type="match status" value="1"/>
</dbReference>
<dbReference type="GO" id="GO:0005886">
    <property type="term" value="C:plasma membrane"/>
    <property type="evidence" value="ECO:0007669"/>
    <property type="project" value="UniProtKB-SubCell"/>
</dbReference>
<keyword evidence="2" id="KW-1003">Cell membrane</keyword>
<comment type="subcellular location">
    <subcellularLocation>
        <location evidence="1">Cell membrane</location>
        <topology evidence="1">Multi-pass membrane protein</topology>
    </subcellularLocation>
</comment>
<accession>A0A7J3X735</accession>
<gene>
    <name evidence="7" type="ORF">ENM88_04460</name>
</gene>
<keyword evidence="3 6" id="KW-0812">Transmembrane</keyword>
<dbReference type="Gene3D" id="1.20.1250.20">
    <property type="entry name" value="MFS general substrate transporter like domains"/>
    <property type="match status" value="2"/>
</dbReference>
<feature type="transmembrane region" description="Helical" evidence="6">
    <location>
        <begin position="280"/>
        <end position="298"/>
    </location>
</feature>
<evidence type="ECO:0000256" key="2">
    <source>
        <dbReference type="ARBA" id="ARBA00022475"/>
    </source>
</evidence>
<dbReference type="InterPro" id="IPR052425">
    <property type="entry name" value="Uncharacterized_MFS-type"/>
</dbReference>